<dbReference type="Proteomes" id="UP000183038">
    <property type="component" value="Unassembled WGS sequence"/>
</dbReference>
<dbReference type="SUPFAM" id="SSF51445">
    <property type="entry name" value="(Trans)glycosidases"/>
    <property type="match status" value="1"/>
</dbReference>
<dbReference type="NCBIfam" id="TIGR02104">
    <property type="entry name" value="pulA_typeI"/>
    <property type="match status" value="1"/>
</dbReference>
<evidence type="ECO:0000313" key="4">
    <source>
        <dbReference type="Proteomes" id="UP000183038"/>
    </source>
</evidence>
<dbReference type="EMBL" id="FNTB01000001">
    <property type="protein sequence ID" value="SEB44704.1"/>
    <property type="molecule type" value="Genomic_DNA"/>
</dbReference>
<dbReference type="OrthoDB" id="9805159at2"/>
<dbReference type="InterPro" id="IPR006047">
    <property type="entry name" value="GH13_cat_dom"/>
</dbReference>
<dbReference type="InterPro" id="IPR004193">
    <property type="entry name" value="Glyco_hydro_13_N"/>
</dbReference>
<dbReference type="InterPro" id="IPR017853">
    <property type="entry name" value="GH"/>
</dbReference>
<dbReference type="Pfam" id="PF02922">
    <property type="entry name" value="CBM_48"/>
    <property type="match status" value="1"/>
</dbReference>
<dbReference type="Pfam" id="PF21653">
    <property type="entry name" value="pulA_all-beta"/>
    <property type="match status" value="1"/>
</dbReference>
<evidence type="ECO:0000313" key="3">
    <source>
        <dbReference type="EMBL" id="SEB44704.1"/>
    </source>
</evidence>
<organism evidence="3 4">
    <name type="scientific">Maribacter dokdonensis</name>
    <dbReference type="NCBI Taxonomy" id="320912"/>
    <lineage>
        <taxon>Bacteria</taxon>
        <taxon>Pseudomonadati</taxon>
        <taxon>Bacteroidota</taxon>
        <taxon>Flavobacteriia</taxon>
        <taxon>Flavobacteriales</taxon>
        <taxon>Flavobacteriaceae</taxon>
        <taxon>Maribacter</taxon>
    </lineage>
</organism>
<dbReference type="InterPro" id="IPR014756">
    <property type="entry name" value="Ig_E-set"/>
</dbReference>
<dbReference type="InterPro" id="IPR013780">
    <property type="entry name" value="Glyco_hydro_b"/>
</dbReference>
<gene>
    <name evidence="3" type="ORF">SAMN05192540_0326</name>
</gene>
<dbReference type="Gene3D" id="2.60.40.1180">
    <property type="entry name" value="Golgi alpha-mannosidase II"/>
    <property type="match status" value="1"/>
</dbReference>
<dbReference type="GO" id="GO:0005975">
    <property type="term" value="P:carbohydrate metabolic process"/>
    <property type="evidence" value="ECO:0007669"/>
    <property type="project" value="InterPro"/>
</dbReference>
<dbReference type="SMART" id="SM00642">
    <property type="entry name" value="Aamy"/>
    <property type="match status" value="1"/>
</dbReference>
<accession>A0A1H4JEF4</accession>
<dbReference type="Gene3D" id="2.60.40.10">
    <property type="entry name" value="Immunoglobulins"/>
    <property type="match status" value="1"/>
</dbReference>
<dbReference type="AlphaFoldDB" id="A0A1H4JEF4"/>
<feature type="domain" description="Glycosyl hydrolase family 13 catalytic" evidence="2">
    <location>
        <begin position="167"/>
        <end position="565"/>
    </location>
</feature>
<evidence type="ECO:0000259" key="2">
    <source>
        <dbReference type="SMART" id="SM00642"/>
    </source>
</evidence>
<proteinExistence type="inferred from homology"/>
<reference evidence="3 4" key="1">
    <citation type="submission" date="2016-10" db="EMBL/GenBank/DDBJ databases">
        <authorList>
            <person name="de Groot N.N."/>
        </authorList>
    </citation>
    <scope>NUCLEOTIDE SEQUENCE [LARGE SCALE GENOMIC DNA]</scope>
    <source>
        <strain evidence="3 4">MAR_2009_71</strain>
    </source>
</reference>
<protein>
    <submittedName>
        <fullName evidence="3">Pullulanase</fullName>
    </submittedName>
</protein>
<dbReference type="InterPro" id="IPR049117">
    <property type="entry name" value="pulA_all-beta"/>
</dbReference>
<dbReference type="Gene3D" id="3.20.20.80">
    <property type="entry name" value="Glycosidases"/>
    <property type="match status" value="1"/>
</dbReference>
<dbReference type="InterPro" id="IPR011840">
    <property type="entry name" value="PulA_typeI"/>
</dbReference>
<dbReference type="PANTHER" id="PTHR43002">
    <property type="entry name" value="GLYCOGEN DEBRANCHING ENZYME"/>
    <property type="match status" value="1"/>
</dbReference>
<sequence>MLMRYISLILIILLLFNSCKISDNTKEFNSYPTSVDENLWITYGKNSTSFKLWSPNAEEVILRLFKKGNDVEAFEIYPLKKSTTGVWNIAVQGDLNGTYYTYQVKHNNKWLNETPGIYAKAVGVNGNRAMVTNMESTNPIGWHNDRSPLLKQPNEAIIYELHVRDMTIHPQSGSFYPGKYLGITEKGTTGNNNVSTGIDHLKELGITHVHLLPTFDHYAIDETNLNTPQFNWGYDPNNYNVPEGSFSTDPFNAEVRIREFKQMIKAFHDNGIGVIMDVVYNHTGRTDTSNFNLEVPGYYYRHWQDGSYSDAAACGNETASERSMMRKFMIESVTYWTKEYHIDGFRFDLMGIHDIETMNNVADAVLKLNPDALLYGEGWTAGDSPLPEEKRALKKQMQQLPKIAAFNDDLRDGLKGSVFDDQSLGFVSGDKNKQESIKFGIVGAIQHPDVNYDSVNYSNTPWTNEPWQSINYVSCHDNHTLFDKLKISRPDADVETLIAMDKLANAIVLTSQGTPFLHAGVEMLRTKNGEHNSYNLPDSINQINWNWKIEYKKVFKYYKNLIRLRKEHPAFYIANAKEVREKVKFQQTNDSLVSFIIDHNANNDNWQKILVIYNASNKKIDYKIEGVWHKAVSGSTFDFEGLQLVKDTIQVPALSMYVAFQK</sequence>
<dbReference type="CDD" id="cd02860">
    <property type="entry name" value="E_set_Pullulanase"/>
    <property type="match status" value="1"/>
</dbReference>
<dbReference type="InterPro" id="IPR013783">
    <property type="entry name" value="Ig-like_fold"/>
</dbReference>
<dbReference type="SUPFAM" id="SSF81296">
    <property type="entry name" value="E set domains"/>
    <property type="match status" value="1"/>
</dbReference>
<comment type="similarity">
    <text evidence="1">Belongs to the glycosyl hydrolase 13 family.</text>
</comment>
<dbReference type="CDD" id="cd11341">
    <property type="entry name" value="AmyAc_Pullulanase_LD-like"/>
    <property type="match status" value="1"/>
</dbReference>
<evidence type="ECO:0000256" key="1">
    <source>
        <dbReference type="ARBA" id="ARBA00008061"/>
    </source>
</evidence>
<name>A0A1H4JEF4_9FLAO</name>
<dbReference type="GO" id="GO:0004553">
    <property type="term" value="F:hydrolase activity, hydrolyzing O-glycosyl compounds"/>
    <property type="evidence" value="ECO:0007669"/>
    <property type="project" value="InterPro"/>
</dbReference>
<dbReference type="Pfam" id="PF00128">
    <property type="entry name" value="Alpha-amylase"/>
    <property type="match status" value="1"/>
</dbReference>